<keyword evidence="2" id="KW-1185">Reference proteome</keyword>
<dbReference type="GeneID" id="37133049"/>
<evidence type="ECO:0000313" key="2">
    <source>
        <dbReference type="Proteomes" id="UP000248340"/>
    </source>
</evidence>
<dbReference type="RefSeq" id="XP_025495954.1">
    <property type="nucleotide sequence ID" value="XM_025630308.1"/>
</dbReference>
<reference evidence="1 2" key="1">
    <citation type="submission" date="2016-12" db="EMBL/GenBank/DDBJ databases">
        <title>The genomes of Aspergillus section Nigri reveals drivers in fungal speciation.</title>
        <authorList>
            <consortium name="DOE Joint Genome Institute"/>
            <person name="Vesth T.C."/>
            <person name="Nybo J."/>
            <person name="Theobald S."/>
            <person name="Brandl J."/>
            <person name="Frisvad J.C."/>
            <person name="Nielsen K.F."/>
            <person name="Lyhne E.K."/>
            <person name="Kogle M.E."/>
            <person name="Kuo A."/>
            <person name="Riley R."/>
            <person name="Clum A."/>
            <person name="Nolan M."/>
            <person name="Lipzen A."/>
            <person name="Salamov A."/>
            <person name="Henrissat B."/>
            <person name="Wiebenga A."/>
            <person name="De Vries R.P."/>
            <person name="Grigoriev I.V."/>
            <person name="Mortensen U.H."/>
            <person name="Andersen M.R."/>
            <person name="Baker S.E."/>
        </authorList>
    </citation>
    <scope>NUCLEOTIDE SEQUENCE [LARGE SCALE GENOMIC DNA]</scope>
    <source>
        <strain evidence="1 2">CBS 121591</strain>
    </source>
</reference>
<dbReference type="AlphaFoldDB" id="A0A319CKQ9"/>
<dbReference type="EMBL" id="KZ821679">
    <property type="protein sequence ID" value="PYH85754.1"/>
    <property type="molecule type" value="Genomic_DNA"/>
</dbReference>
<proteinExistence type="predicted"/>
<dbReference type="VEuPathDB" id="FungiDB:BO82DRAFT_166684"/>
<gene>
    <name evidence="1" type="ORF">BO82DRAFT_166684</name>
</gene>
<organism evidence="1 2">
    <name type="scientific">Aspergillus uvarum CBS 121591</name>
    <dbReference type="NCBI Taxonomy" id="1448315"/>
    <lineage>
        <taxon>Eukaryota</taxon>
        <taxon>Fungi</taxon>
        <taxon>Dikarya</taxon>
        <taxon>Ascomycota</taxon>
        <taxon>Pezizomycotina</taxon>
        <taxon>Eurotiomycetes</taxon>
        <taxon>Eurotiomycetidae</taxon>
        <taxon>Eurotiales</taxon>
        <taxon>Aspergillaceae</taxon>
        <taxon>Aspergillus</taxon>
        <taxon>Aspergillus subgen. Circumdati</taxon>
    </lineage>
</organism>
<dbReference type="Proteomes" id="UP000248340">
    <property type="component" value="Unassembled WGS sequence"/>
</dbReference>
<sequence>MSCTELLFEIGYCGGRRDSVQGHVNDRGDSTKGSGLRACIEAFPFGTAGLIEVDMGVNQPRH</sequence>
<name>A0A319CKQ9_9EURO</name>
<accession>A0A319CKQ9</accession>
<evidence type="ECO:0000313" key="1">
    <source>
        <dbReference type="EMBL" id="PYH85754.1"/>
    </source>
</evidence>
<protein>
    <submittedName>
        <fullName evidence="1">Uncharacterized protein</fullName>
    </submittedName>
</protein>